<dbReference type="EMBL" id="CP003235">
    <property type="protein sequence ID" value="AFC30412.1"/>
    <property type="molecule type" value="Genomic_DNA"/>
</dbReference>
<organism evidence="1 2">
    <name type="scientific">Paenibacillus mucilaginosus 3016</name>
    <dbReference type="NCBI Taxonomy" id="1116391"/>
    <lineage>
        <taxon>Bacteria</taxon>
        <taxon>Bacillati</taxon>
        <taxon>Bacillota</taxon>
        <taxon>Bacilli</taxon>
        <taxon>Bacillales</taxon>
        <taxon>Paenibacillaceae</taxon>
        <taxon>Paenibacillus</taxon>
    </lineage>
</organism>
<name>H6NMS5_9BACL</name>
<dbReference type="InterPro" id="IPR025674">
    <property type="entry name" value="Imm6"/>
</dbReference>
<evidence type="ECO:0000313" key="2">
    <source>
        <dbReference type="Proteomes" id="UP000007523"/>
    </source>
</evidence>
<dbReference type="KEGG" id="pmq:PM3016_3591"/>
<dbReference type="HOGENOM" id="CLU_1625440_0_0_9"/>
<protein>
    <recommendedName>
        <fullName evidence="3">Immunity protein Imm6</fullName>
    </recommendedName>
</protein>
<sequence length="163" mass="19650">MEQISINSKVAISLAYAERTLDYLENEIRDRKYDQAFEKFRMIIRKGHEWLAGNHVDWDEVYRMCNDDEEEYGCFDFIANAEVTERYETASIVLIWSIYYFMYQCAHRSNERYFPQDLWDGHLPEEEETKMLNSLHCDVSKYLLPEACEELRTIETKYRHSIS</sequence>
<keyword evidence="2" id="KW-1185">Reference proteome</keyword>
<evidence type="ECO:0000313" key="1">
    <source>
        <dbReference type="EMBL" id="AFC30412.1"/>
    </source>
</evidence>
<dbReference type="Proteomes" id="UP000007523">
    <property type="component" value="Chromosome"/>
</dbReference>
<reference evidence="1 2" key="1">
    <citation type="journal article" date="2012" name="J. Bacteriol.">
        <title>Complete Genome Sequence of Paenibacillus mucilaginosus 3016, a Bacterium Functional as Microbial Fertilizer.</title>
        <authorList>
            <person name="Ma M."/>
            <person name="Wang Z."/>
            <person name="Li L."/>
            <person name="Jiang X."/>
            <person name="Guan D."/>
            <person name="Cao F."/>
            <person name="Chen H."/>
            <person name="Wang X."/>
            <person name="Shen D."/>
            <person name="Du B."/>
            <person name="Li J."/>
        </authorList>
    </citation>
    <scope>NUCLEOTIDE SEQUENCE [LARGE SCALE GENOMIC DNA]</scope>
    <source>
        <strain evidence="1 2">3016</strain>
    </source>
</reference>
<proteinExistence type="predicted"/>
<accession>H6NMS5</accession>
<dbReference type="RefSeq" id="WP_014370369.1">
    <property type="nucleotide sequence ID" value="NC_016935.1"/>
</dbReference>
<evidence type="ECO:0008006" key="3">
    <source>
        <dbReference type="Google" id="ProtNLM"/>
    </source>
</evidence>
<dbReference type="AlphaFoldDB" id="H6NMS5"/>
<gene>
    <name evidence="1" type="ORF">PM3016_3591</name>
</gene>
<dbReference type="Pfam" id="PF14434">
    <property type="entry name" value="Imm6"/>
    <property type="match status" value="1"/>
</dbReference>